<dbReference type="EMBL" id="FNCA01000005">
    <property type="protein sequence ID" value="SDF96953.1"/>
    <property type="molecule type" value="Genomic_DNA"/>
</dbReference>
<comment type="caution">
    <text evidence="2">The sequence shown here is derived from an EMBL/GenBank/DDBJ whole genome shotgun (WGS) entry which is preliminary data.</text>
</comment>
<keyword evidence="1" id="KW-1133">Transmembrane helix</keyword>
<reference evidence="2 3" key="1">
    <citation type="submission" date="2016-10" db="EMBL/GenBank/DDBJ databases">
        <authorList>
            <person name="Varghese N."/>
            <person name="Submissions S."/>
        </authorList>
    </citation>
    <scope>NUCLEOTIDE SEQUENCE [LARGE SCALE GENOMIC DNA]</scope>
    <source>
        <strain evidence="2 3">PL 12/M</strain>
    </source>
</reference>
<evidence type="ECO:0000313" key="3">
    <source>
        <dbReference type="Proteomes" id="UP000199259"/>
    </source>
</evidence>
<protein>
    <submittedName>
        <fullName evidence="2">Uncharacterized protein</fullName>
    </submittedName>
</protein>
<keyword evidence="3" id="KW-1185">Reference proteome</keyword>
<dbReference type="Proteomes" id="UP000199259">
    <property type="component" value="Unassembled WGS sequence"/>
</dbReference>
<proteinExistence type="predicted"/>
<name>A0A7Z7FCU7_9EURY</name>
<evidence type="ECO:0000313" key="2">
    <source>
        <dbReference type="EMBL" id="SDF96953.1"/>
    </source>
</evidence>
<keyword evidence="1" id="KW-0472">Membrane</keyword>
<accession>A0A7Z7FCU7</accession>
<dbReference type="RefSeq" id="WP_091710180.1">
    <property type="nucleotide sequence ID" value="NZ_FNCA01000005.1"/>
</dbReference>
<evidence type="ECO:0000256" key="1">
    <source>
        <dbReference type="SAM" id="Phobius"/>
    </source>
</evidence>
<feature type="transmembrane region" description="Helical" evidence="1">
    <location>
        <begin position="30"/>
        <end position="49"/>
    </location>
</feature>
<dbReference type="OrthoDB" id="124381at2157"/>
<dbReference type="AlphaFoldDB" id="A0A7Z7FCU7"/>
<keyword evidence="1" id="KW-0812">Transmembrane</keyword>
<organism evidence="2 3">
    <name type="scientific">Methanolobus vulcani</name>
    <dbReference type="NCBI Taxonomy" id="38026"/>
    <lineage>
        <taxon>Archaea</taxon>
        <taxon>Methanobacteriati</taxon>
        <taxon>Methanobacteriota</taxon>
        <taxon>Stenosarchaea group</taxon>
        <taxon>Methanomicrobia</taxon>
        <taxon>Methanosarcinales</taxon>
        <taxon>Methanosarcinaceae</taxon>
        <taxon>Methanolobus</taxon>
    </lineage>
</organism>
<sequence>MVQLKLEPLNDIVRSLTYTLQNEAGGRTGIFFQFYVFLWVMLTTFFIVTRILSVTSRPDPIYIASAPMYVILLYVPLYVFWMYEKKIGIERRRVREIQVVDSVNVDYRFADTVELGFKNPLYLRVNNPTGKHIENIWLRAVFPATVLCSKPVLCLGSLEPGSSICANISFVPLIAGSLSMGYYDLYFEVDRHKHQKPPFFFENIKISHTYLPLNIDINDQLRFGHQTRISFKMINKSNIELVELHVKCSFPEHLNYDTAFSETKNLAPGSIFNTEYLITPGKGGEIDLGSFEIFFKIGGNNCKIGSEQFGKHYVQTPEVNVRIKIPESLYSEVGNSIGIYVDNRSDDVLHNVCFNSCFSSFVECHEPNVCIAEIQPHSSGFTSLVIKPVNPGKIDFGNLNFSFEVNEMICQQDPFDLGTHKVV</sequence>
<gene>
    <name evidence="2" type="ORF">SAMN04488589_1864</name>
</gene>
<feature type="transmembrane region" description="Helical" evidence="1">
    <location>
        <begin position="61"/>
        <end position="83"/>
    </location>
</feature>